<evidence type="ECO:0000256" key="1">
    <source>
        <dbReference type="ARBA" id="ARBA00010164"/>
    </source>
</evidence>
<evidence type="ECO:0000313" key="6">
    <source>
        <dbReference type="Proteomes" id="UP001597263"/>
    </source>
</evidence>
<accession>A0ABW3V032</accession>
<keyword evidence="2" id="KW-0808">Transferase</keyword>
<name>A0ABW3V032_9HYPH</name>
<dbReference type="EMBL" id="JBHTMA010000004">
    <property type="protein sequence ID" value="MFD1225864.1"/>
    <property type="molecule type" value="Genomic_DNA"/>
</dbReference>
<evidence type="ECO:0000259" key="4">
    <source>
        <dbReference type="Pfam" id="PF07804"/>
    </source>
</evidence>
<sequence>MTDRLVYVHADLEGTSRLVGRLYSHNNKGKETASFEYEAAWLANPQRYSLEPALYLGAGQFYTPRSLFGSLGDSAPDRWGRTLMKRAEVRRAQDQKAKARTLYEVDYLLLVNDETRQGALRFADEPEGNFLAHDGAPVPPLINLPKLLTATDALLEDAETAAELKLLLAPGSSLGGARPKASVREKDGQLAIAKFPKKEDEYAAVEWEFVALQLASQAGITVPDFRLETIAKRSVIILRRFDRAGTTRIPFLSAMSMIGASDNEPHSYLELMDALRQFGASPDADGAELWRRIVFSILISNTDDHLRNHGFLYEGQQGWRLSPVYDVNPVPIDVKERVLTTAIDEEDGTASLDLALSVADNFGLKKKDALAIAAEVGASVATWREVAARAGISKAEIERMASAFEHDDLQQAVG</sequence>
<dbReference type="RefSeq" id="WP_289388258.1">
    <property type="nucleotide sequence ID" value="NZ_JAUCBM010000010.1"/>
</dbReference>
<comment type="similarity">
    <text evidence="1">Belongs to the HipA Ser/Thr kinase family.</text>
</comment>
<dbReference type="Pfam" id="PF07804">
    <property type="entry name" value="HipA_C"/>
    <property type="match status" value="1"/>
</dbReference>
<dbReference type="Proteomes" id="UP001597263">
    <property type="component" value="Unassembled WGS sequence"/>
</dbReference>
<dbReference type="PANTHER" id="PTHR37419">
    <property type="entry name" value="SERINE/THREONINE-PROTEIN KINASE TOXIN HIPA"/>
    <property type="match status" value="1"/>
</dbReference>
<evidence type="ECO:0000256" key="3">
    <source>
        <dbReference type="ARBA" id="ARBA00022777"/>
    </source>
</evidence>
<proteinExistence type="inferred from homology"/>
<keyword evidence="3" id="KW-0418">Kinase</keyword>
<reference evidence="6" key="1">
    <citation type="journal article" date="2019" name="Int. J. Syst. Evol. Microbiol.">
        <title>The Global Catalogue of Microorganisms (GCM) 10K type strain sequencing project: providing services to taxonomists for standard genome sequencing and annotation.</title>
        <authorList>
            <consortium name="The Broad Institute Genomics Platform"/>
            <consortium name="The Broad Institute Genome Sequencing Center for Infectious Disease"/>
            <person name="Wu L."/>
            <person name="Ma J."/>
        </authorList>
    </citation>
    <scope>NUCLEOTIDE SEQUENCE [LARGE SCALE GENOMIC DNA]</scope>
    <source>
        <strain evidence="6">CCUG 49584</strain>
    </source>
</reference>
<dbReference type="PANTHER" id="PTHR37419:SF8">
    <property type="entry name" value="TOXIN YJJJ"/>
    <property type="match status" value="1"/>
</dbReference>
<dbReference type="InterPro" id="IPR052028">
    <property type="entry name" value="HipA_Ser/Thr_kinase"/>
</dbReference>
<evidence type="ECO:0000256" key="2">
    <source>
        <dbReference type="ARBA" id="ARBA00022679"/>
    </source>
</evidence>
<evidence type="ECO:0000313" key="5">
    <source>
        <dbReference type="EMBL" id="MFD1225864.1"/>
    </source>
</evidence>
<keyword evidence="6" id="KW-1185">Reference proteome</keyword>
<dbReference type="InterPro" id="IPR012893">
    <property type="entry name" value="HipA-like_C"/>
</dbReference>
<comment type="caution">
    <text evidence="5">The sequence shown here is derived from an EMBL/GenBank/DDBJ whole genome shotgun (WGS) entry which is preliminary data.</text>
</comment>
<gene>
    <name evidence="5" type="ORF">ACFQ35_01515</name>
</gene>
<dbReference type="Gene3D" id="1.10.1070.20">
    <property type="match status" value="1"/>
</dbReference>
<protein>
    <submittedName>
        <fullName evidence="5">Type II toxin-antitoxin system HipA family toxin</fullName>
    </submittedName>
</protein>
<organism evidence="5 6">
    <name type="scientific">Pseudochrobactrum kiredjianiae</name>
    <dbReference type="NCBI Taxonomy" id="386305"/>
    <lineage>
        <taxon>Bacteria</taxon>
        <taxon>Pseudomonadati</taxon>
        <taxon>Pseudomonadota</taxon>
        <taxon>Alphaproteobacteria</taxon>
        <taxon>Hyphomicrobiales</taxon>
        <taxon>Brucellaceae</taxon>
        <taxon>Pseudochrobactrum</taxon>
    </lineage>
</organism>
<feature type="domain" description="HipA-like C-terminal" evidence="4">
    <location>
        <begin position="172"/>
        <end position="383"/>
    </location>
</feature>